<reference evidence="4" key="1">
    <citation type="submission" date="2025-08" db="UniProtKB">
        <authorList>
            <consortium name="RefSeq"/>
        </authorList>
    </citation>
    <scope>IDENTIFICATION</scope>
    <source>
        <tissue evidence="4">Whole sample</tissue>
    </source>
</reference>
<feature type="chain" id="PRO_5034035209" evidence="2">
    <location>
        <begin position="22"/>
        <end position="192"/>
    </location>
</feature>
<feature type="region of interest" description="Disordered" evidence="1">
    <location>
        <begin position="100"/>
        <end position="132"/>
    </location>
</feature>
<organism evidence="3 4">
    <name type="scientific">Crassostrea virginica</name>
    <name type="common">Eastern oyster</name>
    <dbReference type="NCBI Taxonomy" id="6565"/>
    <lineage>
        <taxon>Eukaryota</taxon>
        <taxon>Metazoa</taxon>
        <taxon>Spiralia</taxon>
        <taxon>Lophotrochozoa</taxon>
        <taxon>Mollusca</taxon>
        <taxon>Bivalvia</taxon>
        <taxon>Autobranchia</taxon>
        <taxon>Pteriomorphia</taxon>
        <taxon>Ostreida</taxon>
        <taxon>Ostreoidea</taxon>
        <taxon>Ostreidae</taxon>
        <taxon>Crassostrea</taxon>
    </lineage>
</organism>
<sequence>MLVQSLYYCYIILWALQHVQFLGVGGHDGVLRHQWISHKPERKIICEFVGETDKRVQQWFKRRRKADQKRGKEVMRGDPSGLLSELKKVRSTFQLLPTSKALEEEGPKGNNSTEKTLHGEPQEDKKMIPVTKKEPGPTPFVWPIHVIYLCSLVSRPWNVFLRFSCAEVDDTDNPYEDTNQGSQEKPVHSRAA</sequence>
<evidence type="ECO:0000313" key="4">
    <source>
        <dbReference type="RefSeq" id="XP_022322729.1"/>
    </source>
</evidence>
<feature type="compositionally biased region" description="Basic and acidic residues" evidence="1">
    <location>
        <begin position="115"/>
        <end position="132"/>
    </location>
</feature>
<keyword evidence="2" id="KW-0732">Signal</keyword>
<evidence type="ECO:0000256" key="2">
    <source>
        <dbReference type="SAM" id="SignalP"/>
    </source>
</evidence>
<feature type="signal peptide" evidence="2">
    <location>
        <begin position="1"/>
        <end position="21"/>
    </location>
</feature>
<dbReference type="KEGG" id="cvn:111124159"/>
<evidence type="ECO:0000313" key="3">
    <source>
        <dbReference type="Proteomes" id="UP000694844"/>
    </source>
</evidence>
<gene>
    <name evidence="4" type="primary">LOC111124159</name>
</gene>
<protein>
    <submittedName>
        <fullName evidence="4">Uncharacterized protein LOC111124159</fullName>
    </submittedName>
</protein>
<dbReference type="OrthoDB" id="10471149at2759"/>
<proteinExistence type="predicted"/>
<evidence type="ECO:0000256" key="1">
    <source>
        <dbReference type="SAM" id="MobiDB-lite"/>
    </source>
</evidence>
<dbReference type="GeneID" id="111124159"/>
<dbReference type="AlphaFoldDB" id="A0A8B8D5C3"/>
<keyword evidence="3" id="KW-1185">Reference proteome</keyword>
<name>A0A8B8D5C3_CRAVI</name>
<dbReference type="Proteomes" id="UP000694844">
    <property type="component" value="Chromosome 3"/>
</dbReference>
<dbReference type="RefSeq" id="XP_022322729.1">
    <property type="nucleotide sequence ID" value="XM_022467021.1"/>
</dbReference>
<accession>A0A8B8D5C3</accession>